<dbReference type="InterPro" id="IPR010359">
    <property type="entry name" value="IrrE_HExxH"/>
</dbReference>
<evidence type="ECO:0000313" key="3">
    <source>
        <dbReference type="Proteomes" id="UP000215433"/>
    </source>
</evidence>
<dbReference type="Proteomes" id="UP000215433">
    <property type="component" value="Unassembled WGS sequence"/>
</dbReference>
<evidence type="ECO:0000313" key="2">
    <source>
        <dbReference type="EMBL" id="OXN00357.1"/>
    </source>
</evidence>
<gene>
    <name evidence="2" type="ORF">Tam10B_1392</name>
</gene>
<keyword evidence="3" id="KW-1185">Reference proteome</keyword>
<feature type="domain" description="IrrE N-terminal-like" evidence="1">
    <location>
        <begin position="81"/>
        <end position="153"/>
    </location>
</feature>
<accession>A0A229VXM0</accession>
<dbReference type="AlphaFoldDB" id="A0A229VXM0"/>
<dbReference type="RefSeq" id="WP_093960548.1">
    <property type="nucleotide sequence ID" value="NZ_NEWD01000017.1"/>
</dbReference>
<name>A0A229VXM0_9BIFI</name>
<reference evidence="2 3" key="1">
    <citation type="submission" date="2017-05" db="EMBL/GenBank/DDBJ databases">
        <title>Bifidobacterium vansinderenii sp. nov.</title>
        <authorList>
            <person name="Lugli G.A."/>
            <person name="Duranti S."/>
            <person name="Mangifesta M."/>
        </authorList>
    </citation>
    <scope>NUCLEOTIDE SEQUENCE [LARGE SCALE GENOMIC DNA]</scope>
    <source>
        <strain evidence="2 3">Tam10B</strain>
    </source>
</reference>
<dbReference type="OrthoDB" id="3240559at2"/>
<proteinExistence type="predicted"/>
<dbReference type="Gene3D" id="1.10.10.2910">
    <property type="match status" value="1"/>
</dbReference>
<dbReference type="Pfam" id="PF06114">
    <property type="entry name" value="Peptidase_M78"/>
    <property type="match status" value="1"/>
</dbReference>
<comment type="caution">
    <text evidence="2">The sequence shown here is derived from an EMBL/GenBank/DDBJ whole genome shotgun (WGS) entry which is preliminary data.</text>
</comment>
<dbReference type="EMBL" id="NEWD01000017">
    <property type="protein sequence ID" value="OXN00357.1"/>
    <property type="molecule type" value="Genomic_DNA"/>
</dbReference>
<sequence>MIILDAPMYTMLKWNVVGAFQQLGFIRIPVDPIELMGSAGIQVLPYSIGLNAFDLNDLMTLSSCPSGISFTLQDEDGNIRLAFYNNYESEGRNRFTTAHEAAHCFLGHRQDSTLAERQANFWARYSVAPPAIIDHLGLRSGSEVAEIFGLSYECGNHAFDAYMKWLPHRTADKPIDDAILDLYERGLLMENRETTRHPENIKNAMTLLQRGETTMTK</sequence>
<evidence type="ECO:0000259" key="1">
    <source>
        <dbReference type="Pfam" id="PF06114"/>
    </source>
</evidence>
<protein>
    <submittedName>
        <fullName evidence="2">Toxin-antitoxin system, toxin component</fullName>
    </submittedName>
</protein>
<organism evidence="2 3">
    <name type="scientific">Bifidobacterium vansinderenii</name>
    <dbReference type="NCBI Taxonomy" id="1984871"/>
    <lineage>
        <taxon>Bacteria</taxon>
        <taxon>Bacillati</taxon>
        <taxon>Actinomycetota</taxon>
        <taxon>Actinomycetes</taxon>
        <taxon>Bifidobacteriales</taxon>
        <taxon>Bifidobacteriaceae</taxon>
        <taxon>Bifidobacterium</taxon>
    </lineage>
</organism>